<proteinExistence type="predicted"/>
<feature type="transmembrane region" description="Helical" evidence="1">
    <location>
        <begin position="99"/>
        <end position="118"/>
    </location>
</feature>
<comment type="caution">
    <text evidence="2">The sequence shown here is derived from an EMBL/GenBank/DDBJ whole genome shotgun (WGS) entry which is preliminary data.</text>
</comment>
<evidence type="ECO:0000256" key="1">
    <source>
        <dbReference type="SAM" id="Phobius"/>
    </source>
</evidence>
<keyword evidence="3" id="KW-1185">Reference proteome</keyword>
<protein>
    <submittedName>
        <fullName evidence="2">Uncharacterized protein</fullName>
    </submittedName>
</protein>
<reference evidence="2" key="1">
    <citation type="journal article" date="2023" name="Mol. Biol. Evol.">
        <title>Third-Generation Sequencing Reveals the Adaptive Role of the Epigenome in Three Deep-Sea Polychaetes.</title>
        <authorList>
            <person name="Perez M."/>
            <person name="Aroh O."/>
            <person name="Sun Y."/>
            <person name="Lan Y."/>
            <person name="Juniper S.K."/>
            <person name="Young C.R."/>
            <person name="Angers B."/>
            <person name="Qian P.Y."/>
        </authorList>
    </citation>
    <scope>NUCLEOTIDE SEQUENCE</scope>
    <source>
        <strain evidence="2">P08H-3</strain>
    </source>
</reference>
<evidence type="ECO:0000313" key="3">
    <source>
        <dbReference type="Proteomes" id="UP001208570"/>
    </source>
</evidence>
<feature type="transmembrane region" description="Helical" evidence="1">
    <location>
        <begin position="76"/>
        <end position="93"/>
    </location>
</feature>
<keyword evidence="1" id="KW-1133">Transmembrane helix</keyword>
<keyword evidence="1" id="KW-0472">Membrane</keyword>
<dbReference type="Proteomes" id="UP001208570">
    <property type="component" value="Unassembled WGS sequence"/>
</dbReference>
<organism evidence="2 3">
    <name type="scientific">Paralvinella palmiformis</name>
    <dbReference type="NCBI Taxonomy" id="53620"/>
    <lineage>
        <taxon>Eukaryota</taxon>
        <taxon>Metazoa</taxon>
        <taxon>Spiralia</taxon>
        <taxon>Lophotrochozoa</taxon>
        <taxon>Annelida</taxon>
        <taxon>Polychaeta</taxon>
        <taxon>Sedentaria</taxon>
        <taxon>Canalipalpata</taxon>
        <taxon>Terebellida</taxon>
        <taxon>Terebelliformia</taxon>
        <taxon>Alvinellidae</taxon>
        <taxon>Paralvinella</taxon>
    </lineage>
</organism>
<feature type="transmembrane region" description="Helical" evidence="1">
    <location>
        <begin position="49"/>
        <end position="69"/>
    </location>
</feature>
<evidence type="ECO:0000313" key="2">
    <source>
        <dbReference type="EMBL" id="KAK2168253.1"/>
    </source>
</evidence>
<gene>
    <name evidence="2" type="ORF">LSH36_19g13016</name>
</gene>
<keyword evidence="1" id="KW-0812">Transmembrane</keyword>
<dbReference type="AlphaFoldDB" id="A0AAD9KD32"/>
<sequence length="130" mass="14735">MFCSTHTHTHTQRERERERERERATIFSRFGCSCTTDMGNRSGHFLGDLFTIIISLVLLLLFLLLLLYLIVVGLRVILFLVLTFVTICIPVIGADDVRACLTSVYSFFFGCLCSLVSMSQEMSQFASHVS</sequence>
<dbReference type="EMBL" id="JAODUP010000019">
    <property type="protein sequence ID" value="KAK2168253.1"/>
    <property type="molecule type" value="Genomic_DNA"/>
</dbReference>
<accession>A0AAD9KD32</accession>
<name>A0AAD9KD32_9ANNE</name>